<dbReference type="SMART" id="SM00463">
    <property type="entry name" value="SMR"/>
    <property type="match status" value="1"/>
</dbReference>
<dbReference type="Pfam" id="PF01713">
    <property type="entry name" value="Smr"/>
    <property type="match status" value="1"/>
</dbReference>
<sequence length="199" mass="22410">MNFKDLLNKKDDSPSLPSTFADEMQGVKPFKQDKIHFGKALSKQNRALASNFKEEDRKNIDKDDKLAATRFHFSEEYEPLIDFEQTLSFVKPGQPSYLAKLIRRGEIQPDIVLDLHGHTKESAKRDLADLITTCKTEQLLSACIVHGVGGGVLKRKIPHYLLQHPDVAALHQAPLEWGGQGAIVIIIDLGEDLQFLLKR</sequence>
<proteinExistence type="predicted"/>
<accession>A0ABT5FI60</accession>
<evidence type="ECO:0000259" key="7">
    <source>
        <dbReference type="PROSITE" id="PS50828"/>
    </source>
</evidence>
<evidence type="ECO:0000256" key="6">
    <source>
        <dbReference type="SAM" id="MobiDB-lite"/>
    </source>
</evidence>
<dbReference type="InterPro" id="IPR036063">
    <property type="entry name" value="Smr_dom_sf"/>
</dbReference>
<evidence type="ECO:0000313" key="9">
    <source>
        <dbReference type="Proteomes" id="UP001528411"/>
    </source>
</evidence>
<protein>
    <submittedName>
        <fullName evidence="8">Endonuclease SmrB</fullName>
    </submittedName>
</protein>
<evidence type="ECO:0000256" key="4">
    <source>
        <dbReference type="ARBA" id="ARBA00022801"/>
    </source>
</evidence>
<feature type="domain" description="Smr" evidence="7">
    <location>
        <begin position="113"/>
        <end position="188"/>
    </location>
</feature>
<dbReference type="EMBL" id="JAQOMS010000002">
    <property type="protein sequence ID" value="MDC2890888.1"/>
    <property type="molecule type" value="Genomic_DNA"/>
</dbReference>
<dbReference type="PANTHER" id="PTHR35562:SF1">
    <property type="entry name" value="UPF0115 PROTEIN YFCN"/>
    <property type="match status" value="1"/>
</dbReference>
<keyword evidence="9" id="KW-1185">Reference proteome</keyword>
<dbReference type="RefSeq" id="WP_252736642.1">
    <property type="nucleotide sequence ID" value="NZ_JAQOMS010000002.1"/>
</dbReference>
<dbReference type="Gene3D" id="3.30.1370.110">
    <property type="match status" value="1"/>
</dbReference>
<gene>
    <name evidence="8" type="primary">smrB</name>
    <name evidence="8" type="ORF">PN838_21740</name>
</gene>
<keyword evidence="3 8" id="KW-0255">Endonuclease</keyword>
<evidence type="ECO:0000256" key="3">
    <source>
        <dbReference type="ARBA" id="ARBA00022759"/>
    </source>
</evidence>
<name>A0ABT5FI60_9GAMM</name>
<dbReference type="Proteomes" id="UP001528411">
    <property type="component" value="Unassembled WGS sequence"/>
</dbReference>
<organism evidence="8 9">
    <name type="scientific">Psychrosphaera algicola</name>
    <dbReference type="NCBI Taxonomy" id="3023714"/>
    <lineage>
        <taxon>Bacteria</taxon>
        <taxon>Pseudomonadati</taxon>
        <taxon>Pseudomonadota</taxon>
        <taxon>Gammaproteobacteria</taxon>
        <taxon>Alteromonadales</taxon>
        <taxon>Pseudoalteromonadaceae</taxon>
        <taxon>Psychrosphaera</taxon>
    </lineage>
</organism>
<reference evidence="8 9" key="1">
    <citation type="submission" date="2023-01" db="EMBL/GenBank/DDBJ databases">
        <title>Psychrosphaera sp. nov., isolated from marine algae.</title>
        <authorList>
            <person name="Bayburt H."/>
            <person name="Choi B.J."/>
            <person name="Kim J.M."/>
            <person name="Choi D.G."/>
            <person name="Jeon C.O."/>
        </authorList>
    </citation>
    <scope>NUCLEOTIDE SEQUENCE [LARGE SCALE GENOMIC DNA]</scope>
    <source>
        <strain evidence="8 9">G1-22</strain>
    </source>
</reference>
<dbReference type="InterPro" id="IPR022990">
    <property type="entry name" value="SmrB-like"/>
</dbReference>
<evidence type="ECO:0000256" key="1">
    <source>
        <dbReference type="ARBA" id="ARBA00022722"/>
    </source>
</evidence>
<keyword evidence="5" id="KW-0694">RNA-binding</keyword>
<feature type="region of interest" description="Disordered" evidence="6">
    <location>
        <begin position="1"/>
        <end position="23"/>
    </location>
</feature>
<dbReference type="SUPFAM" id="SSF160443">
    <property type="entry name" value="SMR domain-like"/>
    <property type="match status" value="1"/>
</dbReference>
<dbReference type="NCBIfam" id="NF003432">
    <property type="entry name" value="PRK04946.1"/>
    <property type="match status" value="1"/>
</dbReference>
<evidence type="ECO:0000313" key="8">
    <source>
        <dbReference type="EMBL" id="MDC2890888.1"/>
    </source>
</evidence>
<keyword evidence="2" id="KW-0699">rRNA-binding</keyword>
<feature type="compositionally biased region" description="Basic and acidic residues" evidence="6">
    <location>
        <begin position="1"/>
        <end position="13"/>
    </location>
</feature>
<keyword evidence="1" id="KW-0540">Nuclease</keyword>
<dbReference type="GO" id="GO:0004519">
    <property type="term" value="F:endonuclease activity"/>
    <property type="evidence" value="ECO:0007669"/>
    <property type="project" value="UniProtKB-KW"/>
</dbReference>
<dbReference type="PROSITE" id="PS50828">
    <property type="entry name" value="SMR"/>
    <property type="match status" value="1"/>
</dbReference>
<comment type="caution">
    <text evidence="8">The sequence shown here is derived from an EMBL/GenBank/DDBJ whole genome shotgun (WGS) entry which is preliminary data.</text>
</comment>
<evidence type="ECO:0000256" key="5">
    <source>
        <dbReference type="ARBA" id="ARBA00022884"/>
    </source>
</evidence>
<dbReference type="PANTHER" id="PTHR35562">
    <property type="entry name" value="DNA ENDONUCLEASE SMRA-RELATED"/>
    <property type="match status" value="1"/>
</dbReference>
<evidence type="ECO:0000256" key="2">
    <source>
        <dbReference type="ARBA" id="ARBA00022730"/>
    </source>
</evidence>
<dbReference type="InterPro" id="IPR002625">
    <property type="entry name" value="Smr_dom"/>
</dbReference>
<keyword evidence="4" id="KW-0378">Hydrolase</keyword>